<evidence type="ECO:0000256" key="6">
    <source>
        <dbReference type="ARBA" id="ARBA00022824"/>
    </source>
</evidence>
<sequence>LQSGCIGKVSIRLPWSTILTDPVELSVSSLSLTFACTPKRRNGAQARTTDDVAASVGSLAESFLHEELSTGESEDLRRSLHLDVMPSQRHPGLMDPFLSTEELDADGGEGYFYEEKDTSAEGVSLIAVLLERLLGKVKFDGSDIKIRLVLPDQVELSSYIGEISYKTESPDTLSDR</sequence>
<name>A0A0C9UET9_SPHS4</name>
<dbReference type="Proteomes" id="UP000054279">
    <property type="component" value="Unassembled WGS sequence"/>
</dbReference>
<proteinExistence type="inferred from homology"/>
<comment type="catalytic activity">
    <reaction evidence="11">
        <text>a 1,2-diacyl-sn-glycero-3-phosphoethanolamine(in) = a 1,2-diacyl-sn-glycero-3-phosphoethanolamine(out)</text>
        <dbReference type="Rhea" id="RHEA:38895"/>
        <dbReference type="ChEBI" id="CHEBI:64612"/>
    </reaction>
</comment>
<keyword evidence="6" id="KW-0256">Endoplasmic reticulum</keyword>
<feature type="non-terminal residue" evidence="13">
    <location>
        <position position="1"/>
    </location>
</feature>
<dbReference type="PANTHER" id="PTHR13190">
    <property type="entry name" value="AUTOPHAGY-RELATED 2, ISOFORM A"/>
    <property type="match status" value="1"/>
</dbReference>
<evidence type="ECO:0000313" key="13">
    <source>
        <dbReference type="EMBL" id="KIJ23951.1"/>
    </source>
</evidence>
<evidence type="ECO:0000256" key="2">
    <source>
        <dbReference type="ARBA" id="ARBA00004623"/>
    </source>
</evidence>
<keyword evidence="14" id="KW-1185">Reference proteome</keyword>
<evidence type="ECO:0000256" key="1">
    <source>
        <dbReference type="ARBA" id="ARBA00004406"/>
    </source>
</evidence>
<evidence type="ECO:0000256" key="3">
    <source>
        <dbReference type="ARBA" id="ARBA00009714"/>
    </source>
</evidence>
<dbReference type="GO" id="GO:0034727">
    <property type="term" value="P:piecemeal microautophagy of the nucleus"/>
    <property type="evidence" value="ECO:0007669"/>
    <property type="project" value="TreeGrafter"/>
</dbReference>
<dbReference type="HOGENOM" id="CLU_1528825_0_0_1"/>
<dbReference type="GO" id="GO:0061709">
    <property type="term" value="P:reticulophagy"/>
    <property type="evidence" value="ECO:0007669"/>
    <property type="project" value="TreeGrafter"/>
</dbReference>
<evidence type="ECO:0000256" key="10">
    <source>
        <dbReference type="ARBA" id="ARBA00024479"/>
    </source>
</evidence>
<feature type="non-terminal residue" evidence="13">
    <location>
        <position position="176"/>
    </location>
</feature>
<keyword evidence="5" id="KW-0813">Transport</keyword>
<evidence type="ECO:0000256" key="4">
    <source>
        <dbReference type="ARBA" id="ARBA00018070"/>
    </source>
</evidence>
<reference evidence="13 14" key="1">
    <citation type="submission" date="2014-06" db="EMBL/GenBank/DDBJ databases">
        <title>Evolutionary Origins and Diversification of the Mycorrhizal Mutualists.</title>
        <authorList>
            <consortium name="DOE Joint Genome Institute"/>
            <consortium name="Mycorrhizal Genomics Consortium"/>
            <person name="Kohler A."/>
            <person name="Kuo A."/>
            <person name="Nagy L.G."/>
            <person name="Floudas D."/>
            <person name="Copeland A."/>
            <person name="Barry K.W."/>
            <person name="Cichocki N."/>
            <person name="Veneault-Fourrey C."/>
            <person name="LaButti K."/>
            <person name="Lindquist E.A."/>
            <person name="Lipzen A."/>
            <person name="Lundell T."/>
            <person name="Morin E."/>
            <person name="Murat C."/>
            <person name="Riley R."/>
            <person name="Ohm R."/>
            <person name="Sun H."/>
            <person name="Tunlid A."/>
            <person name="Henrissat B."/>
            <person name="Grigoriev I.V."/>
            <person name="Hibbett D.S."/>
            <person name="Martin F."/>
        </authorList>
    </citation>
    <scope>NUCLEOTIDE SEQUENCE [LARGE SCALE GENOMIC DNA]</scope>
    <source>
        <strain evidence="13 14">SS14</strain>
    </source>
</reference>
<dbReference type="InterPro" id="IPR026849">
    <property type="entry name" value="ATG2"/>
</dbReference>
<evidence type="ECO:0000256" key="12">
    <source>
        <dbReference type="ARBA" id="ARBA00024631"/>
    </source>
</evidence>
<comment type="subcellular location">
    <subcellularLocation>
        <location evidence="1">Endoplasmic reticulum membrane</location>
        <topology evidence="1">Peripheral membrane protein</topology>
    </subcellularLocation>
    <subcellularLocation>
        <location evidence="2">Preautophagosomal structure membrane</location>
        <topology evidence="2">Peripheral membrane protein</topology>
    </subcellularLocation>
</comment>
<evidence type="ECO:0000256" key="8">
    <source>
        <dbReference type="ARBA" id="ARBA00023055"/>
    </source>
</evidence>
<dbReference type="OrthoDB" id="18982at2759"/>
<dbReference type="EMBL" id="KN837556">
    <property type="protein sequence ID" value="KIJ23951.1"/>
    <property type="molecule type" value="Genomic_DNA"/>
</dbReference>
<dbReference type="GO" id="GO:0032266">
    <property type="term" value="F:phosphatidylinositol-3-phosphate binding"/>
    <property type="evidence" value="ECO:0007669"/>
    <property type="project" value="TreeGrafter"/>
</dbReference>
<dbReference type="GO" id="GO:0006869">
    <property type="term" value="P:lipid transport"/>
    <property type="evidence" value="ECO:0007669"/>
    <property type="project" value="UniProtKB-KW"/>
</dbReference>
<comment type="catalytic activity">
    <reaction evidence="10">
        <text>a 1,2-diacyl-sn-glycero-3-phospho-L-serine(in) = a 1,2-diacyl-sn-glycero-3-phospho-L-serine(out)</text>
        <dbReference type="Rhea" id="RHEA:38663"/>
        <dbReference type="ChEBI" id="CHEBI:57262"/>
    </reaction>
</comment>
<dbReference type="GO" id="GO:0061723">
    <property type="term" value="P:glycophagy"/>
    <property type="evidence" value="ECO:0007669"/>
    <property type="project" value="TreeGrafter"/>
</dbReference>
<dbReference type="GO" id="GO:0005789">
    <property type="term" value="C:endoplasmic reticulum membrane"/>
    <property type="evidence" value="ECO:0007669"/>
    <property type="project" value="UniProtKB-SubCell"/>
</dbReference>
<dbReference type="AlphaFoldDB" id="A0A0C9UET9"/>
<dbReference type="GO" id="GO:0000045">
    <property type="term" value="P:autophagosome assembly"/>
    <property type="evidence" value="ECO:0007669"/>
    <property type="project" value="TreeGrafter"/>
</dbReference>
<dbReference type="GO" id="GO:0061908">
    <property type="term" value="C:phagophore"/>
    <property type="evidence" value="ECO:0007669"/>
    <property type="project" value="TreeGrafter"/>
</dbReference>
<evidence type="ECO:0000256" key="9">
    <source>
        <dbReference type="ARBA" id="ARBA00023136"/>
    </source>
</evidence>
<dbReference type="GO" id="GO:0000422">
    <property type="term" value="P:autophagy of mitochondrion"/>
    <property type="evidence" value="ECO:0007669"/>
    <property type="project" value="TreeGrafter"/>
</dbReference>
<comment type="similarity">
    <text evidence="3">Belongs to the ATG2 family.</text>
</comment>
<keyword evidence="8" id="KW-0445">Lipid transport</keyword>
<gene>
    <name evidence="13" type="ORF">M422DRAFT_129154</name>
</gene>
<dbReference type="GO" id="GO:0043495">
    <property type="term" value="F:protein-membrane adaptor activity"/>
    <property type="evidence" value="ECO:0007669"/>
    <property type="project" value="TreeGrafter"/>
</dbReference>
<evidence type="ECO:0000256" key="7">
    <source>
        <dbReference type="ARBA" id="ARBA00023006"/>
    </source>
</evidence>
<evidence type="ECO:0000256" key="11">
    <source>
        <dbReference type="ARBA" id="ARBA00024615"/>
    </source>
</evidence>
<dbReference type="GO" id="GO:0034045">
    <property type="term" value="C:phagophore assembly site membrane"/>
    <property type="evidence" value="ECO:0007669"/>
    <property type="project" value="UniProtKB-SubCell"/>
</dbReference>
<keyword evidence="9" id="KW-0472">Membrane</keyword>
<evidence type="ECO:0000256" key="5">
    <source>
        <dbReference type="ARBA" id="ARBA00022448"/>
    </source>
</evidence>
<organism evidence="13 14">
    <name type="scientific">Sphaerobolus stellatus (strain SS14)</name>
    <dbReference type="NCBI Taxonomy" id="990650"/>
    <lineage>
        <taxon>Eukaryota</taxon>
        <taxon>Fungi</taxon>
        <taxon>Dikarya</taxon>
        <taxon>Basidiomycota</taxon>
        <taxon>Agaricomycotina</taxon>
        <taxon>Agaricomycetes</taxon>
        <taxon>Phallomycetidae</taxon>
        <taxon>Geastrales</taxon>
        <taxon>Sphaerobolaceae</taxon>
        <taxon>Sphaerobolus</taxon>
    </lineage>
</organism>
<keyword evidence="7" id="KW-0072">Autophagy</keyword>
<comment type="catalytic activity">
    <reaction evidence="12">
        <text>a 1,2-diacyl-sn-glycero-3-phosphocholine(in) = a 1,2-diacyl-sn-glycero-3-phosphocholine(out)</text>
        <dbReference type="Rhea" id="RHEA:38571"/>
        <dbReference type="ChEBI" id="CHEBI:57643"/>
    </reaction>
</comment>
<evidence type="ECO:0000313" key="14">
    <source>
        <dbReference type="Proteomes" id="UP000054279"/>
    </source>
</evidence>
<dbReference type="PANTHER" id="PTHR13190:SF1">
    <property type="entry name" value="AUTOPHAGY-RELATED 2, ISOFORM A"/>
    <property type="match status" value="1"/>
</dbReference>
<accession>A0A0C9UET9</accession>
<protein>
    <recommendedName>
        <fullName evidence="4">Autophagy-related protein 2</fullName>
    </recommendedName>
</protein>